<feature type="compositionally biased region" description="Basic and acidic residues" evidence="4">
    <location>
        <begin position="119"/>
        <end position="135"/>
    </location>
</feature>
<dbReference type="Proteomes" id="UP000800039">
    <property type="component" value="Unassembled WGS sequence"/>
</dbReference>
<feature type="compositionally biased region" description="Basic and acidic residues" evidence="4">
    <location>
        <begin position="323"/>
        <end position="338"/>
    </location>
</feature>
<dbReference type="GeneID" id="63854408"/>
<reference evidence="6" key="1">
    <citation type="submission" date="2020-01" db="EMBL/GenBank/DDBJ databases">
        <authorList>
            <consortium name="DOE Joint Genome Institute"/>
            <person name="Haridas S."/>
            <person name="Albert R."/>
            <person name="Binder M."/>
            <person name="Bloem J."/>
            <person name="Labutti K."/>
            <person name="Salamov A."/>
            <person name="Andreopoulos B."/>
            <person name="Baker S.E."/>
            <person name="Barry K."/>
            <person name="Bills G."/>
            <person name="Bluhm B.H."/>
            <person name="Cannon C."/>
            <person name="Castanera R."/>
            <person name="Culley D.E."/>
            <person name="Daum C."/>
            <person name="Ezra D."/>
            <person name="Gonzalez J.B."/>
            <person name="Henrissat B."/>
            <person name="Kuo A."/>
            <person name="Liang C."/>
            <person name="Lipzen A."/>
            <person name="Lutzoni F."/>
            <person name="Magnuson J."/>
            <person name="Mondo S."/>
            <person name="Nolan M."/>
            <person name="Ohm R."/>
            <person name="Pangilinan J."/>
            <person name="Park H.-J."/>
            <person name="Ramirez L."/>
            <person name="Alfaro M."/>
            <person name="Sun H."/>
            <person name="Tritt A."/>
            <person name="Yoshinaga Y."/>
            <person name="Zwiers L.-H."/>
            <person name="Turgeon B.G."/>
            <person name="Goodwin S.B."/>
            <person name="Spatafora J.W."/>
            <person name="Crous P.W."/>
            <person name="Grigoriev I.V."/>
        </authorList>
    </citation>
    <scope>NUCLEOTIDE SEQUENCE</scope>
    <source>
        <strain evidence="6">CBS 394.84</strain>
    </source>
</reference>
<evidence type="ECO:0000256" key="1">
    <source>
        <dbReference type="ARBA" id="ARBA00022723"/>
    </source>
</evidence>
<evidence type="ECO:0000259" key="5">
    <source>
        <dbReference type="PROSITE" id="PS01358"/>
    </source>
</evidence>
<feature type="domain" description="RanBP2-type" evidence="5">
    <location>
        <begin position="290"/>
        <end position="309"/>
    </location>
</feature>
<evidence type="ECO:0000256" key="4">
    <source>
        <dbReference type="SAM" id="MobiDB-lite"/>
    </source>
</evidence>
<keyword evidence="1" id="KW-0479">Metal-binding</keyword>
<dbReference type="GO" id="GO:0008270">
    <property type="term" value="F:zinc ion binding"/>
    <property type="evidence" value="ECO:0007669"/>
    <property type="project" value="UniProtKB-KW"/>
</dbReference>
<proteinExistence type="predicted"/>
<dbReference type="RefSeq" id="XP_040786647.1">
    <property type="nucleotide sequence ID" value="XM_040937158.1"/>
</dbReference>
<dbReference type="EMBL" id="ML976617">
    <property type="protein sequence ID" value="KAF1844084.1"/>
    <property type="molecule type" value="Genomic_DNA"/>
</dbReference>
<dbReference type="AlphaFoldDB" id="A0A9P4L796"/>
<dbReference type="InterPro" id="IPR001876">
    <property type="entry name" value="Znf_RanBP2"/>
</dbReference>
<organism evidence="6 7">
    <name type="scientific">Cucurbitaria berberidis CBS 394.84</name>
    <dbReference type="NCBI Taxonomy" id="1168544"/>
    <lineage>
        <taxon>Eukaryota</taxon>
        <taxon>Fungi</taxon>
        <taxon>Dikarya</taxon>
        <taxon>Ascomycota</taxon>
        <taxon>Pezizomycotina</taxon>
        <taxon>Dothideomycetes</taxon>
        <taxon>Pleosporomycetidae</taxon>
        <taxon>Pleosporales</taxon>
        <taxon>Pleosporineae</taxon>
        <taxon>Cucurbitariaceae</taxon>
        <taxon>Cucurbitaria</taxon>
    </lineage>
</organism>
<keyword evidence="7" id="KW-1185">Reference proteome</keyword>
<feature type="compositionally biased region" description="Basic and acidic residues" evidence="4">
    <location>
        <begin position="347"/>
        <end position="358"/>
    </location>
</feature>
<dbReference type="PROSITE" id="PS01358">
    <property type="entry name" value="ZF_RANBP2_1"/>
    <property type="match status" value="1"/>
</dbReference>
<evidence type="ECO:0000313" key="7">
    <source>
        <dbReference type="Proteomes" id="UP000800039"/>
    </source>
</evidence>
<feature type="region of interest" description="Disordered" evidence="4">
    <location>
        <begin position="1"/>
        <end position="23"/>
    </location>
</feature>
<name>A0A9P4L796_9PLEO</name>
<feature type="compositionally biased region" description="Basic and acidic residues" evidence="4">
    <location>
        <begin position="14"/>
        <end position="23"/>
    </location>
</feature>
<keyword evidence="2" id="KW-0863">Zinc-finger</keyword>
<evidence type="ECO:0000313" key="6">
    <source>
        <dbReference type="EMBL" id="KAF1844084.1"/>
    </source>
</evidence>
<accession>A0A9P4L796</accession>
<evidence type="ECO:0000256" key="2">
    <source>
        <dbReference type="ARBA" id="ARBA00022771"/>
    </source>
</evidence>
<sequence length="367" mass="42606">MAPAHENTLSLAEADEHTEGTPATRRIEWGKHISADDLKEIREERIRWRKGTTKTAQQMAKMRLFACSLFLEDDDFEGTYKELQEWYEDVEKNKKRILESKKMVEQAKKVAARKMELAMEKKAAEDDEKKKRDNLPKLPEPKALSTPITKPAPPVAPSVKQPIRFDPMTGPDDPNCICASPHFHPGRPCPKFLENQAKVQQGQKRKAQRAPDEHHKKKKGPYVPLGGDWKCGSCGYWNHRFWRTCRGKRGKDEMARPCIALRDDDEYNHQVQQEGEGIPRRKGGKFSGDWLCKTCSYWNRWFWSRCSACYKHIDEVLEEMDRDDSLPDPPDKPYDGPRNDWGPDNQKTVDRTSYESRSARYITCKKK</sequence>
<feature type="region of interest" description="Disordered" evidence="4">
    <location>
        <begin position="320"/>
        <end position="367"/>
    </location>
</feature>
<keyword evidence="3" id="KW-0862">Zinc</keyword>
<feature type="region of interest" description="Disordered" evidence="4">
    <location>
        <begin position="197"/>
        <end position="219"/>
    </location>
</feature>
<feature type="region of interest" description="Disordered" evidence="4">
    <location>
        <begin position="119"/>
        <end position="156"/>
    </location>
</feature>
<gene>
    <name evidence="6" type="ORF">K460DRAFT_408390</name>
</gene>
<comment type="caution">
    <text evidence="6">The sequence shown here is derived from an EMBL/GenBank/DDBJ whole genome shotgun (WGS) entry which is preliminary data.</text>
</comment>
<protein>
    <recommendedName>
        <fullName evidence="5">RanBP2-type domain-containing protein</fullName>
    </recommendedName>
</protein>
<evidence type="ECO:0000256" key="3">
    <source>
        <dbReference type="ARBA" id="ARBA00022833"/>
    </source>
</evidence>